<keyword evidence="2 10" id="KW-0963">Cytoplasm</keyword>
<dbReference type="AlphaFoldDB" id="A0AAN9Q768"/>
<dbReference type="FunFam" id="3.30.300.110:FF:000001">
    <property type="entry name" value="tRNA (guanine(37)-N1)-methyltransferase"/>
    <property type="match status" value="1"/>
</dbReference>
<dbReference type="Gene3D" id="3.30.300.110">
    <property type="entry name" value="Met-10+ protein-like domains"/>
    <property type="match status" value="1"/>
</dbReference>
<dbReference type="GO" id="GO:0070901">
    <property type="term" value="P:mitochondrial tRNA methylation"/>
    <property type="evidence" value="ECO:0007669"/>
    <property type="project" value="UniProtKB-ARBA"/>
</dbReference>
<evidence type="ECO:0000256" key="2">
    <source>
        <dbReference type="ARBA" id="ARBA00022490"/>
    </source>
</evidence>
<keyword evidence="13" id="KW-1185">Reference proteome</keyword>
<dbReference type="PROSITE" id="PS51684">
    <property type="entry name" value="SAM_MT_TRM5_TYW2"/>
    <property type="match status" value="1"/>
</dbReference>
<dbReference type="PANTHER" id="PTHR23245:SF43">
    <property type="entry name" value="TRNA (GUANINE(37)-N1)-METHYLTRANSFERASE 2"/>
    <property type="match status" value="1"/>
</dbReference>
<feature type="binding site" evidence="10">
    <location>
        <position position="500"/>
    </location>
    <ligand>
        <name>S-adenosyl-L-methionine</name>
        <dbReference type="ChEBI" id="CHEBI:59789"/>
    </ligand>
</feature>
<dbReference type="SUPFAM" id="SSF53335">
    <property type="entry name" value="S-adenosyl-L-methionine-dependent methyltransferases"/>
    <property type="match status" value="1"/>
</dbReference>
<dbReference type="InterPro" id="IPR030382">
    <property type="entry name" value="MeTrfase_TRM5/TYW2"/>
</dbReference>
<comment type="similarity">
    <text evidence="10">Belongs to the TRM5 / TYW2 family.</text>
</comment>
<evidence type="ECO:0000256" key="6">
    <source>
        <dbReference type="ARBA" id="ARBA00022694"/>
    </source>
</evidence>
<dbReference type="InterPro" id="IPR056743">
    <property type="entry name" value="TRM5-TYW2-like_MTfase"/>
</dbReference>
<dbReference type="Proteomes" id="UP001367508">
    <property type="component" value="Unassembled WGS sequence"/>
</dbReference>
<organism evidence="12 13">
    <name type="scientific">Canavalia gladiata</name>
    <name type="common">Sword bean</name>
    <name type="synonym">Dolichos gladiatus</name>
    <dbReference type="NCBI Taxonomy" id="3824"/>
    <lineage>
        <taxon>Eukaryota</taxon>
        <taxon>Viridiplantae</taxon>
        <taxon>Streptophyta</taxon>
        <taxon>Embryophyta</taxon>
        <taxon>Tracheophyta</taxon>
        <taxon>Spermatophyta</taxon>
        <taxon>Magnoliopsida</taxon>
        <taxon>eudicotyledons</taxon>
        <taxon>Gunneridae</taxon>
        <taxon>Pentapetalae</taxon>
        <taxon>rosids</taxon>
        <taxon>fabids</taxon>
        <taxon>Fabales</taxon>
        <taxon>Fabaceae</taxon>
        <taxon>Papilionoideae</taxon>
        <taxon>50 kb inversion clade</taxon>
        <taxon>NPAAA clade</taxon>
        <taxon>indigoferoid/millettioid clade</taxon>
        <taxon>Phaseoleae</taxon>
        <taxon>Canavalia</taxon>
    </lineage>
</organism>
<protein>
    <recommendedName>
        <fullName evidence="10">tRNA (guanine(37)-N1)-methyltransferase</fullName>
        <ecNumber evidence="10">2.1.1.228</ecNumber>
    </recommendedName>
    <alternativeName>
        <fullName evidence="10">M1G-methyltransferase</fullName>
    </alternativeName>
    <alternativeName>
        <fullName evidence="10">tRNA [GM37] methyltransferase</fullName>
    </alternativeName>
    <alternativeName>
        <fullName evidence="10">tRNA methyltransferase 5 homolog</fullName>
    </alternativeName>
</protein>
<feature type="binding site" evidence="10">
    <location>
        <begin position="477"/>
        <end position="478"/>
    </location>
    <ligand>
        <name>S-adenosyl-L-methionine</name>
        <dbReference type="ChEBI" id="CHEBI:59789"/>
    </ligand>
</feature>
<dbReference type="GO" id="GO:0002939">
    <property type="term" value="P:tRNA N1-guanine methylation"/>
    <property type="evidence" value="ECO:0007669"/>
    <property type="project" value="TreeGrafter"/>
</dbReference>
<dbReference type="Pfam" id="PF25133">
    <property type="entry name" value="TYW2_N_2"/>
    <property type="match status" value="1"/>
</dbReference>
<keyword evidence="4 10" id="KW-0808">Transferase</keyword>
<dbReference type="InterPro" id="IPR025792">
    <property type="entry name" value="tRNA_Gua_MeTrfase_euk"/>
</dbReference>
<dbReference type="CDD" id="cd02440">
    <property type="entry name" value="AdoMet_MTases"/>
    <property type="match status" value="1"/>
</dbReference>
<dbReference type="EMBL" id="JAYMYQ010000006">
    <property type="protein sequence ID" value="KAK7324617.1"/>
    <property type="molecule type" value="Genomic_DNA"/>
</dbReference>
<keyword evidence="5 10" id="KW-0949">S-adenosyl-L-methionine</keyword>
<comment type="caution">
    <text evidence="12">The sequence shown here is derived from an EMBL/GenBank/DDBJ whole genome shotgun (WGS) entry which is preliminary data.</text>
</comment>
<dbReference type="GO" id="GO:0052906">
    <property type="term" value="F:tRNA (guanine(37)-N1)-methyltransferase activity"/>
    <property type="evidence" value="ECO:0007669"/>
    <property type="project" value="UniProtKB-UniRule"/>
</dbReference>
<evidence type="ECO:0000256" key="4">
    <source>
        <dbReference type="ARBA" id="ARBA00022679"/>
    </source>
</evidence>
<reference evidence="12 13" key="1">
    <citation type="submission" date="2024-01" db="EMBL/GenBank/DDBJ databases">
        <title>The genomes of 5 underutilized Papilionoideae crops provide insights into root nodulation and disease resistanc.</title>
        <authorList>
            <person name="Jiang F."/>
        </authorList>
    </citation>
    <scope>NUCLEOTIDE SEQUENCE [LARGE SCALE GENOMIC DNA]</scope>
    <source>
        <strain evidence="12">LVBAO_FW01</strain>
        <tissue evidence="12">Leaves</tissue>
    </source>
</reference>
<feature type="binding site" evidence="10">
    <location>
        <begin position="449"/>
        <end position="450"/>
    </location>
    <ligand>
        <name>S-adenosyl-L-methionine</name>
        <dbReference type="ChEBI" id="CHEBI:59789"/>
    </ligand>
</feature>
<dbReference type="InterPro" id="IPR056744">
    <property type="entry name" value="TRM5/TYW2-like_N"/>
</dbReference>
<dbReference type="InterPro" id="IPR029063">
    <property type="entry name" value="SAM-dependent_MTases_sf"/>
</dbReference>
<dbReference type="Pfam" id="PF02475">
    <property type="entry name" value="TRM5-TYW2_MTfase"/>
    <property type="match status" value="1"/>
</dbReference>
<evidence type="ECO:0000256" key="9">
    <source>
        <dbReference type="ARBA" id="ARBA00047783"/>
    </source>
</evidence>
<dbReference type="FunFam" id="3.40.50.150:FF:000225">
    <property type="entry name" value="tRNA (guanine(37)-N1)-methyltransferase"/>
    <property type="match status" value="1"/>
</dbReference>
<evidence type="ECO:0000256" key="8">
    <source>
        <dbReference type="ARBA" id="ARBA00023242"/>
    </source>
</evidence>
<dbReference type="GO" id="GO:0005759">
    <property type="term" value="C:mitochondrial matrix"/>
    <property type="evidence" value="ECO:0007669"/>
    <property type="project" value="UniProtKB-SubCell"/>
</dbReference>
<dbReference type="GO" id="GO:0005634">
    <property type="term" value="C:nucleus"/>
    <property type="evidence" value="ECO:0007669"/>
    <property type="project" value="UniProtKB-SubCell"/>
</dbReference>
<comment type="similarity">
    <text evidence="1">Belongs to the class I-like SAM-binding methyltransferase superfamily. TRM5/TYW2 family.</text>
</comment>
<comment type="function">
    <text evidence="10">Specifically methylates the N1 position of guanosine-37 in various cytoplasmic and mitochondrial tRNAs. Methylation is not dependent on the nature of the nucleoside 5' of the target nucleoside. This is the first step in the biosynthesis of wybutosine (yW), a modified base adjacent to the anticodon of tRNAs and required for accurate decoding.</text>
</comment>
<evidence type="ECO:0000256" key="7">
    <source>
        <dbReference type="ARBA" id="ARBA00023128"/>
    </source>
</evidence>
<evidence type="ECO:0000256" key="3">
    <source>
        <dbReference type="ARBA" id="ARBA00022603"/>
    </source>
</evidence>
<comment type="catalytic activity">
    <reaction evidence="9 10">
        <text>guanosine(37) in tRNA + S-adenosyl-L-methionine = N(1)-methylguanosine(37) in tRNA + S-adenosyl-L-homocysteine + H(+)</text>
        <dbReference type="Rhea" id="RHEA:36899"/>
        <dbReference type="Rhea" id="RHEA-COMP:10145"/>
        <dbReference type="Rhea" id="RHEA-COMP:10147"/>
        <dbReference type="ChEBI" id="CHEBI:15378"/>
        <dbReference type="ChEBI" id="CHEBI:57856"/>
        <dbReference type="ChEBI" id="CHEBI:59789"/>
        <dbReference type="ChEBI" id="CHEBI:73542"/>
        <dbReference type="ChEBI" id="CHEBI:74269"/>
        <dbReference type="EC" id="2.1.1.228"/>
    </reaction>
</comment>
<evidence type="ECO:0000313" key="13">
    <source>
        <dbReference type="Proteomes" id="UP001367508"/>
    </source>
</evidence>
<sequence length="594" mass="67367">MMTNLFVKPHLLLLPLPSKFLFPLTPKPSPSLSIPHFSTSSLSYGPSLHKGTNPSPSHSQFPLIQNDAVLIEEAFTRIFHLAALRVPSAECSALESRLRGHLLNWPRVRNIARVPGDDVDPDLVPLLDQSINNDGVEEEEERGLVSLQRRIHGKAEGDGDVLSPVLYRDKLAKTFNSRGFVKFRNLAKISRPNRNRKKKEKVKEKTIEEVKRVGRNGFAAIEVIEEEEEGGGLRKLLGQEFARNRWRGSTRLLLLDERYAGRGVEELPEAIKAVLKEYAETNTTLTFELVRCKLTLFYDYWQMTEILEALLPEGVVVPSTFETVGHIAHLNLRDEHLPYKRLIAKVVLDKNKPRIQTVVNKIDSIQNEYRTMQLEVLAGNHSLVTTVVENGIRFQVDLATVYWSSRLGTERQRLLSGFKQNDVVCDVFSGVGPLAISAARVVKRVYANDLNPYAIEYLERNSVLNKLERKIKVFNMDGRRFIRAVYASDKAQSITQVVMNLPSEAAEFLDAFRGIYKDRPKDSEFTLPMIHVYGFSKAQDPDFDFHERVRIALLEVAVNVDMRRVRLVAPGKWMLCASFILPKSVAFANTAVDI</sequence>
<keyword evidence="6 10" id="KW-0819">tRNA processing</keyword>
<accession>A0AAN9Q768</accession>
<evidence type="ECO:0000256" key="10">
    <source>
        <dbReference type="HAMAP-Rule" id="MF_03152"/>
    </source>
</evidence>
<comment type="subunit">
    <text evidence="10">Monomer.</text>
</comment>
<evidence type="ECO:0000259" key="11">
    <source>
        <dbReference type="PROSITE" id="PS51684"/>
    </source>
</evidence>
<feature type="domain" description="SAM-dependent methyltransferase TRM5/TYW2-type" evidence="11">
    <location>
        <begin position="321"/>
        <end position="583"/>
    </location>
</feature>
<evidence type="ECO:0000313" key="12">
    <source>
        <dbReference type="EMBL" id="KAK7324617.1"/>
    </source>
</evidence>
<dbReference type="HAMAP" id="MF_03152">
    <property type="entry name" value="TRM5"/>
    <property type="match status" value="1"/>
</dbReference>
<dbReference type="EC" id="2.1.1.228" evidence="10"/>
<comment type="subcellular location">
    <subcellularLocation>
        <location evidence="10">Mitochondrion matrix</location>
    </subcellularLocation>
    <subcellularLocation>
        <location evidence="10">Nucleus</location>
    </subcellularLocation>
    <subcellularLocation>
        <location evidence="10">Cytoplasm</location>
    </subcellularLocation>
    <text evidence="10">Predominantly in the mitochondria and in the nucleus.</text>
</comment>
<dbReference type="PANTHER" id="PTHR23245">
    <property type="entry name" value="TRNA METHYLTRANSFERASE"/>
    <property type="match status" value="1"/>
</dbReference>
<gene>
    <name evidence="12" type="ORF">VNO77_28328</name>
</gene>
<keyword evidence="8 10" id="KW-0539">Nucleus</keyword>
<keyword evidence="7 10" id="KW-0496">Mitochondrion</keyword>
<name>A0AAN9Q768_CANGL</name>
<dbReference type="Gene3D" id="3.40.50.150">
    <property type="entry name" value="Vaccinia Virus protein VP39"/>
    <property type="match status" value="1"/>
</dbReference>
<evidence type="ECO:0000256" key="1">
    <source>
        <dbReference type="ARBA" id="ARBA00009775"/>
    </source>
</evidence>
<proteinExistence type="inferred from homology"/>
<evidence type="ECO:0000256" key="5">
    <source>
        <dbReference type="ARBA" id="ARBA00022691"/>
    </source>
</evidence>
<feature type="binding site" evidence="10">
    <location>
        <position position="411"/>
    </location>
    <ligand>
        <name>S-adenosyl-L-methionine</name>
        <dbReference type="ChEBI" id="CHEBI:59789"/>
    </ligand>
</feature>
<keyword evidence="3 10" id="KW-0489">Methyltransferase</keyword>